<gene>
    <name evidence="1" type="ORF">ACEZDJ_31290</name>
</gene>
<keyword evidence="2" id="KW-1185">Reference proteome</keyword>
<proteinExistence type="predicted"/>
<reference evidence="1 2" key="1">
    <citation type="submission" date="2024-09" db="EMBL/GenBank/DDBJ databases">
        <authorList>
            <person name="Lee S.D."/>
        </authorList>
    </citation>
    <scope>NUCLEOTIDE SEQUENCE [LARGE SCALE GENOMIC DNA]</scope>
    <source>
        <strain evidence="1 2">N1-5</strain>
    </source>
</reference>
<sequence length="146" mass="15608">MDNESDDLPAETLHFNVAGALVIRPDQMPAGVDLTFEQACVLMGVDPHWEKGYALWGLYGPRPDTGEQHRQTLVSRLVADTELVLALWRAGIESGLPPLVGPVAFSSVVTVADGWPLPLEPVPGLVAAGLAVVDDDTTFTHLPMAD</sequence>
<protein>
    <submittedName>
        <fullName evidence="1">Uncharacterized protein</fullName>
    </submittedName>
</protein>
<evidence type="ECO:0000313" key="1">
    <source>
        <dbReference type="EMBL" id="MFC1405784.1"/>
    </source>
</evidence>
<accession>A0ABV6UWC8</accession>
<comment type="caution">
    <text evidence="1">The sequence shown here is derived from an EMBL/GenBank/DDBJ whole genome shotgun (WGS) entry which is preliminary data.</text>
</comment>
<name>A0ABV6UWC8_9ACTN</name>
<dbReference type="EMBL" id="JBHEZZ010000023">
    <property type="protein sequence ID" value="MFC1405784.1"/>
    <property type="molecule type" value="Genomic_DNA"/>
</dbReference>
<dbReference type="Proteomes" id="UP001592528">
    <property type="component" value="Unassembled WGS sequence"/>
</dbReference>
<evidence type="ECO:0000313" key="2">
    <source>
        <dbReference type="Proteomes" id="UP001592528"/>
    </source>
</evidence>
<organism evidence="1 2">
    <name type="scientific">Streptacidiphilus cavernicola</name>
    <dbReference type="NCBI Taxonomy" id="3342716"/>
    <lineage>
        <taxon>Bacteria</taxon>
        <taxon>Bacillati</taxon>
        <taxon>Actinomycetota</taxon>
        <taxon>Actinomycetes</taxon>
        <taxon>Kitasatosporales</taxon>
        <taxon>Streptomycetaceae</taxon>
        <taxon>Streptacidiphilus</taxon>
    </lineage>
</organism>
<dbReference type="RefSeq" id="WP_051726407.1">
    <property type="nucleotide sequence ID" value="NZ_JBHEZZ010000023.1"/>
</dbReference>